<protein>
    <submittedName>
        <fullName evidence="1">DUF3841 domain-containing protein</fullName>
    </submittedName>
</protein>
<reference evidence="1 2" key="1">
    <citation type="submission" date="2019-08" db="EMBL/GenBank/DDBJ databases">
        <title>In-depth cultivation of the pig gut microbiome towards novel bacterial diversity and tailored functional studies.</title>
        <authorList>
            <person name="Wylensek D."/>
            <person name="Hitch T.C.A."/>
            <person name="Clavel T."/>
        </authorList>
    </citation>
    <scope>NUCLEOTIDE SEQUENCE [LARGE SCALE GENOMIC DNA]</scope>
    <source>
        <strain evidence="1 2">WB01_CNA04</strain>
    </source>
</reference>
<proteinExistence type="predicted"/>
<dbReference type="AlphaFoldDB" id="A0A6N7XA49"/>
<name>A0A6N7XA49_9ACTN</name>
<organism evidence="1 2">
    <name type="scientific">Parafannyhessea umbonata</name>
    <dbReference type="NCBI Taxonomy" id="604330"/>
    <lineage>
        <taxon>Bacteria</taxon>
        <taxon>Bacillati</taxon>
        <taxon>Actinomycetota</taxon>
        <taxon>Coriobacteriia</taxon>
        <taxon>Coriobacteriales</taxon>
        <taxon>Atopobiaceae</taxon>
        <taxon>Parafannyhessea</taxon>
    </lineage>
</organism>
<dbReference type="EMBL" id="VUND01000002">
    <property type="protein sequence ID" value="MST60463.1"/>
    <property type="molecule type" value="Genomic_DNA"/>
</dbReference>
<dbReference type="RefSeq" id="WP_154541008.1">
    <property type="nucleotide sequence ID" value="NZ_VUND01000002.1"/>
</dbReference>
<evidence type="ECO:0000313" key="2">
    <source>
        <dbReference type="Proteomes" id="UP000434342"/>
    </source>
</evidence>
<dbReference type="InterPro" id="IPR024211">
    <property type="entry name" value="DUF3841"/>
</dbReference>
<evidence type="ECO:0000313" key="1">
    <source>
        <dbReference type="EMBL" id="MST60463.1"/>
    </source>
</evidence>
<dbReference type="Proteomes" id="UP000434342">
    <property type="component" value="Unassembled WGS sequence"/>
</dbReference>
<sequence length="211" mass="24364">MTDGSAACPHEPSADGEQTLSLWTAQSKPVTDVLAAGETYRVKRRYVDEKYRECAWVFQTAYSFYLSTAQELVPRPVGAESGIWCYADASWASASAGQTLMRLEVPRSQVVLFDLRMWNRILNLRYLPLDRQDEREFARRLERQGVRNPSDVFSTTFYPQLKVEVLRSWRRLYGSADRCEHRFVQAGLWEIRPEWVALSVRYDGRIAAGQD</sequence>
<dbReference type="Pfam" id="PF12952">
    <property type="entry name" value="DUF3841"/>
    <property type="match status" value="1"/>
</dbReference>
<comment type="caution">
    <text evidence="1">The sequence shown here is derived from an EMBL/GenBank/DDBJ whole genome shotgun (WGS) entry which is preliminary data.</text>
</comment>
<gene>
    <name evidence="1" type="ORF">FYJ69_06005</name>
</gene>
<accession>A0A6N7XA49</accession>